<evidence type="ECO:0000313" key="2">
    <source>
        <dbReference type="Proteomes" id="UP001058553"/>
    </source>
</evidence>
<sequence>MAPPEEMAIASAFLPGSDAGAITGSDLLVDGGVIAAIRASVKLHQRGEAPA</sequence>
<dbReference type="InterPro" id="IPR036291">
    <property type="entry name" value="NAD(P)-bd_dom_sf"/>
</dbReference>
<keyword evidence="2" id="KW-1185">Reference proteome</keyword>
<proteinExistence type="predicted"/>
<gene>
    <name evidence="1" type="ORF">NYP84_16095</name>
</gene>
<name>A0ABY5X6V2_ERWPY</name>
<organism evidence="1 2">
    <name type="scientific">Erwinia pyrifoliae</name>
    <dbReference type="NCBI Taxonomy" id="79967"/>
    <lineage>
        <taxon>Bacteria</taxon>
        <taxon>Pseudomonadati</taxon>
        <taxon>Pseudomonadota</taxon>
        <taxon>Gammaproteobacteria</taxon>
        <taxon>Enterobacterales</taxon>
        <taxon>Erwiniaceae</taxon>
        <taxon>Erwinia</taxon>
    </lineage>
</organism>
<dbReference type="RefSeq" id="WP_231839700.1">
    <property type="nucleotide sequence ID" value="NZ_CP103445.1"/>
</dbReference>
<dbReference type="SUPFAM" id="SSF51735">
    <property type="entry name" value="NAD(P)-binding Rossmann-fold domains"/>
    <property type="match status" value="1"/>
</dbReference>
<evidence type="ECO:0000313" key="1">
    <source>
        <dbReference type="EMBL" id="UWS33097.1"/>
    </source>
</evidence>
<accession>A0ABY5X6V2</accession>
<protein>
    <submittedName>
        <fullName evidence="1">3-ketoacyl-ACP reductase</fullName>
    </submittedName>
</protein>
<dbReference type="Proteomes" id="UP001058553">
    <property type="component" value="Chromosome"/>
</dbReference>
<reference evidence="1" key="1">
    <citation type="submission" date="2022-07" db="EMBL/GenBank/DDBJ databases">
        <title>Genetic diversity of Erwinia pyrifoliae.</title>
        <authorList>
            <person name="Park D.S."/>
            <person name="Ham H."/>
        </authorList>
    </citation>
    <scope>NUCLEOTIDE SEQUENCE</scope>
    <source>
        <strain evidence="1">CP201486</strain>
    </source>
</reference>
<dbReference type="EMBL" id="CP103445">
    <property type="protein sequence ID" value="UWS33097.1"/>
    <property type="molecule type" value="Genomic_DNA"/>
</dbReference>